<dbReference type="Gene3D" id="1.10.510.10">
    <property type="entry name" value="Transferase(Phosphotransferase) domain 1"/>
    <property type="match status" value="1"/>
</dbReference>
<gene>
    <name evidence="9" type="ORF">NE237_029350</name>
</gene>
<dbReference type="Gene3D" id="3.30.200.20">
    <property type="entry name" value="Phosphorylase Kinase, domain 1"/>
    <property type="match status" value="1"/>
</dbReference>
<keyword evidence="5" id="KW-0833">Ubl conjugation pathway</keyword>
<dbReference type="Pfam" id="PF04564">
    <property type="entry name" value="U-box"/>
    <property type="match status" value="1"/>
</dbReference>
<dbReference type="EMBL" id="JAMYWD010000012">
    <property type="protein sequence ID" value="KAJ4952518.1"/>
    <property type="molecule type" value="Genomic_DNA"/>
</dbReference>
<keyword evidence="6" id="KW-0175">Coiled coil</keyword>
<dbReference type="PANTHER" id="PTHR45647:SF100">
    <property type="entry name" value="U-BOX DOMAIN-CONTAINING PROTEIN 33"/>
    <property type="match status" value="1"/>
</dbReference>
<dbReference type="Proteomes" id="UP001141806">
    <property type="component" value="Unassembled WGS sequence"/>
</dbReference>
<evidence type="ECO:0000256" key="1">
    <source>
        <dbReference type="ARBA" id="ARBA00000900"/>
    </source>
</evidence>
<dbReference type="GO" id="GO:0016567">
    <property type="term" value="P:protein ubiquitination"/>
    <property type="evidence" value="ECO:0007669"/>
    <property type="project" value="InterPro"/>
</dbReference>
<sequence>MQTDKERIGQLEIQDFDISGLMDNSGEIEEESRRVEEDKIFVALGKEVKESKSVLSLALKKSGGRKICILHVHQPAQMIALMGGKIPANKLKEQEFKAYRELEKKKMHGTLNEFLSICVQAGVRAEKIYIEMDSIEKGIVELISQYGIKNLIMGAAADKHYSKTMTKLKSKKAIFVCEKAHLSCHIWFVCKEHLIYTRGQKHHLCLSNQGIVSEFEGIEISRRSTSQVSEVSTWSASDVLGTVESNSTVRDEGSEEGTALYSLCESKENLHESSPPNELLLAKASESLYEKEKKQREELEVLLWKEKQELEMLKIQLDQVMEKLQITQEHKSKLESQIADSDQVVAEMEEQICSAMQLSVNITNERDELLRERDDAVKEAKELRKTREEEVAELEEMICSAMQLSVNIRNEQDELLRERDDAVREAKELRKTGEEEVAKLEEQICSAKQLSVNIRNERDELLRERDDAVREAKELRNTKEEEVAELEEQICSAMQLLVNITNERDELLRERDDAIREAKDKELRKTREEEVAKLEEQICSAMQLSVNFMNERDELLRERDDAIREAKELRKTREEEAAELEEMICSAMQLLVNIRNERDELLGERDDAVREAKELRKTREEEVAELEKHFSSAMQLLVNIRNERDELLRERDDAVREAKELRKTREEVVAELEEQICSAMQLSVNITNERDELLRERDDAVREAKELTKTREQGGASSQGPQFFSKFSFSEIERATCSFDPSMKIGEGGYWIVYRGKLQQTRVAIKMLHSDNLAGRAEFQQEVDVLSRVRHPNLITLIGVCPEAWALIYEFLPNGNLEDQLACKDGTPPLSWQTRIRIAIDVCSALIFLNSKELHSIVDGDLNPTNILLDANFVSKLGYFGIYHLIRRPENLNPSTLYYKTSPNGTLAYMDPEFLSTGKLPSKSDVCSFGIIVLRLLTGRSAVGIVKEVQYALEKGDLNAVLDASAGNWPYVQANQLAHLALLCCCESEMSQKNRPSLEADVWRVLEPIGVCCGALSFSRLASGEYCRIPSNFICPILQEIMQDPHVAADGFTYEAEGLKAWFDGGHDTSPMTNLKLDHLNLIPNHTLRSAIQEWLQQP</sequence>
<evidence type="ECO:0000256" key="6">
    <source>
        <dbReference type="SAM" id="Coils"/>
    </source>
</evidence>
<dbReference type="InterPro" id="IPR013083">
    <property type="entry name" value="Znf_RING/FYVE/PHD"/>
</dbReference>
<dbReference type="InterPro" id="IPR003613">
    <property type="entry name" value="Ubox_domain"/>
</dbReference>
<organism evidence="9 10">
    <name type="scientific">Protea cynaroides</name>
    <dbReference type="NCBI Taxonomy" id="273540"/>
    <lineage>
        <taxon>Eukaryota</taxon>
        <taxon>Viridiplantae</taxon>
        <taxon>Streptophyta</taxon>
        <taxon>Embryophyta</taxon>
        <taxon>Tracheophyta</taxon>
        <taxon>Spermatophyta</taxon>
        <taxon>Magnoliopsida</taxon>
        <taxon>Proteales</taxon>
        <taxon>Proteaceae</taxon>
        <taxon>Protea</taxon>
    </lineage>
</organism>
<comment type="caution">
    <text evidence="9">The sequence shown here is derived from an EMBL/GenBank/DDBJ whole genome shotgun (WGS) entry which is preliminary data.</text>
</comment>
<dbReference type="CDD" id="cd01989">
    <property type="entry name" value="USP_STK_Ubox_N"/>
    <property type="match status" value="1"/>
</dbReference>
<proteinExistence type="predicted"/>
<keyword evidence="4" id="KW-0808">Transferase</keyword>
<keyword evidence="10" id="KW-1185">Reference proteome</keyword>
<evidence type="ECO:0000313" key="9">
    <source>
        <dbReference type="EMBL" id="KAJ4952518.1"/>
    </source>
</evidence>
<dbReference type="InterPro" id="IPR000719">
    <property type="entry name" value="Prot_kinase_dom"/>
</dbReference>
<dbReference type="SUPFAM" id="SSF57850">
    <property type="entry name" value="RING/U-box"/>
    <property type="match status" value="1"/>
</dbReference>
<dbReference type="CDD" id="cd16655">
    <property type="entry name" value="RING-Ubox_WDSUB1-like"/>
    <property type="match status" value="1"/>
</dbReference>
<evidence type="ECO:0000259" key="8">
    <source>
        <dbReference type="PROSITE" id="PS51698"/>
    </source>
</evidence>
<dbReference type="EC" id="2.3.2.27" evidence="3"/>
<dbReference type="InterPro" id="IPR051348">
    <property type="entry name" value="U-box_ubiquitin_ligases"/>
</dbReference>
<dbReference type="GO" id="GO:0004672">
    <property type="term" value="F:protein kinase activity"/>
    <property type="evidence" value="ECO:0007669"/>
    <property type="project" value="InterPro"/>
</dbReference>
<evidence type="ECO:0000256" key="4">
    <source>
        <dbReference type="ARBA" id="ARBA00022679"/>
    </source>
</evidence>
<dbReference type="GO" id="GO:0005524">
    <property type="term" value="F:ATP binding"/>
    <property type="evidence" value="ECO:0007669"/>
    <property type="project" value="InterPro"/>
</dbReference>
<evidence type="ECO:0000256" key="5">
    <source>
        <dbReference type="ARBA" id="ARBA00022786"/>
    </source>
</evidence>
<reference evidence="9" key="1">
    <citation type="journal article" date="2023" name="Plant J.">
        <title>The genome of the king protea, Protea cynaroides.</title>
        <authorList>
            <person name="Chang J."/>
            <person name="Duong T.A."/>
            <person name="Schoeman C."/>
            <person name="Ma X."/>
            <person name="Roodt D."/>
            <person name="Barker N."/>
            <person name="Li Z."/>
            <person name="Van de Peer Y."/>
            <person name="Mizrachi E."/>
        </authorList>
    </citation>
    <scope>NUCLEOTIDE SEQUENCE</scope>
    <source>
        <tissue evidence="9">Young leaves</tissue>
    </source>
</reference>
<name>A0A9Q0JW62_9MAGN</name>
<dbReference type="OrthoDB" id="4062651at2759"/>
<dbReference type="PROSITE" id="PS50011">
    <property type="entry name" value="PROTEIN_KINASE_DOM"/>
    <property type="match status" value="1"/>
</dbReference>
<feature type="domain" description="U-box" evidence="8">
    <location>
        <begin position="1028"/>
        <end position="1099"/>
    </location>
</feature>
<evidence type="ECO:0000256" key="2">
    <source>
        <dbReference type="ARBA" id="ARBA00004906"/>
    </source>
</evidence>
<dbReference type="Gene3D" id="3.30.40.10">
    <property type="entry name" value="Zinc/RING finger domain, C3HC4 (zinc finger)"/>
    <property type="match status" value="1"/>
</dbReference>
<dbReference type="AlphaFoldDB" id="A0A9Q0JW62"/>
<evidence type="ECO:0000256" key="3">
    <source>
        <dbReference type="ARBA" id="ARBA00012483"/>
    </source>
</evidence>
<dbReference type="InterPro" id="IPR011009">
    <property type="entry name" value="Kinase-like_dom_sf"/>
</dbReference>
<feature type="coiled-coil region" evidence="6">
    <location>
        <begin position="282"/>
        <end position="710"/>
    </location>
</feature>
<comment type="catalytic activity">
    <reaction evidence="1">
        <text>S-ubiquitinyl-[E2 ubiquitin-conjugating enzyme]-L-cysteine + [acceptor protein]-L-lysine = [E2 ubiquitin-conjugating enzyme]-L-cysteine + N(6)-ubiquitinyl-[acceptor protein]-L-lysine.</text>
        <dbReference type="EC" id="2.3.2.27"/>
    </reaction>
</comment>
<dbReference type="PANTHER" id="PTHR45647">
    <property type="entry name" value="OS02G0152300 PROTEIN"/>
    <property type="match status" value="1"/>
</dbReference>
<dbReference type="SUPFAM" id="SSF56112">
    <property type="entry name" value="Protein kinase-like (PK-like)"/>
    <property type="match status" value="1"/>
</dbReference>
<dbReference type="InterPro" id="IPR001245">
    <property type="entry name" value="Ser-Thr/Tyr_kinase_cat_dom"/>
</dbReference>
<evidence type="ECO:0000313" key="10">
    <source>
        <dbReference type="Proteomes" id="UP001141806"/>
    </source>
</evidence>
<dbReference type="Pfam" id="PF07714">
    <property type="entry name" value="PK_Tyr_Ser-Thr"/>
    <property type="match status" value="1"/>
</dbReference>
<accession>A0A9Q0JW62</accession>
<comment type="pathway">
    <text evidence="2">Protein modification; protein ubiquitination.</text>
</comment>
<evidence type="ECO:0000259" key="7">
    <source>
        <dbReference type="PROSITE" id="PS50011"/>
    </source>
</evidence>
<dbReference type="SMART" id="SM00504">
    <property type="entry name" value="Ubox"/>
    <property type="match status" value="1"/>
</dbReference>
<dbReference type="GO" id="GO:0061630">
    <property type="term" value="F:ubiquitin protein ligase activity"/>
    <property type="evidence" value="ECO:0007669"/>
    <property type="project" value="UniProtKB-EC"/>
</dbReference>
<dbReference type="PROSITE" id="PS51698">
    <property type="entry name" value="U_BOX"/>
    <property type="match status" value="1"/>
</dbReference>
<protein>
    <recommendedName>
        <fullName evidence="3">RING-type E3 ubiquitin transferase</fullName>
        <ecNumber evidence="3">2.3.2.27</ecNumber>
    </recommendedName>
</protein>
<feature type="domain" description="Protein kinase" evidence="7">
    <location>
        <begin position="739"/>
        <end position="1010"/>
    </location>
</feature>